<feature type="transmembrane region" description="Helical" evidence="2">
    <location>
        <begin position="180"/>
        <end position="205"/>
    </location>
</feature>
<feature type="transmembrane region" description="Helical" evidence="2">
    <location>
        <begin position="63"/>
        <end position="89"/>
    </location>
</feature>
<feature type="region of interest" description="Disordered" evidence="1">
    <location>
        <begin position="328"/>
        <end position="349"/>
    </location>
</feature>
<evidence type="ECO:0008006" key="5">
    <source>
        <dbReference type="Google" id="ProtNLM"/>
    </source>
</evidence>
<feature type="region of interest" description="Disordered" evidence="1">
    <location>
        <begin position="277"/>
        <end position="314"/>
    </location>
</feature>
<feature type="transmembrane region" description="Helical" evidence="2">
    <location>
        <begin position="109"/>
        <end position="129"/>
    </location>
</feature>
<keyword evidence="4" id="KW-1185">Reference proteome</keyword>
<dbReference type="STRING" id="47428.A0A284RVZ1"/>
<accession>A0A284RVZ1</accession>
<organism evidence="3 4">
    <name type="scientific">Armillaria ostoyae</name>
    <name type="common">Armillaria root rot fungus</name>
    <dbReference type="NCBI Taxonomy" id="47428"/>
    <lineage>
        <taxon>Eukaryota</taxon>
        <taxon>Fungi</taxon>
        <taxon>Dikarya</taxon>
        <taxon>Basidiomycota</taxon>
        <taxon>Agaricomycotina</taxon>
        <taxon>Agaricomycetes</taxon>
        <taxon>Agaricomycetidae</taxon>
        <taxon>Agaricales</taxon>
        <taxon>Marasmiineae</taxon>
        <taxon>Physalacriaceae</taxon>
        <taxon>Armillaria</taxon>
    </lineage>
</organism>
<keyword evidence="2" id="KW-1133">Transmembrane helix</keyword>
<evidence type="ECO:0000313" key="4">
    <source>
        <dbReference type="Proteomes" id="UP000219338"/>
    </source>
</evidence>
<evidence type="ECO:0000256" key="2">
    <source>
        <dbReference type="SAM" id="Phobius"/>
    </source>
</evidence>
<dbReference type="OrthoDB" id="3004371at2759"/>
<gene>
    <name evidence="3" type="ORF">ARMOST_16372</name>
</gene>
<name>A0A284RVZ1_ARMOS</name>
<sequence>MATQTDIPSYLPDDYKAAIFQLLDAELNSEILYALLYGIYTGILAVTLWNISINKCWPIRRALVVIIILLHALITITFAGNWSWIHLSFIKDGQNLWTVYWNLEHSTPAAYWVMAITASISTILADLYMIWCCWMVWGQRWLVVLFPIFSLVSAIVSKAMEEYYGYISAPTRPSTSTGVSLMLYISFNLATTLYCTLLIIYRILAVAGVRRGAVGRLGVYRRFIEVLVESSALYSISVILDLAFTIRDNVGMYYLAVIAGIAKGVAPTLLVGRAAAGHTRPRDDSDGSTVSSLHFHRSSAHSTTSSEPEESTVQSAVLAMDIEAQPERQVASVEQGTMANMTSRADISD</sequence>
<proteinExistence type="predicted"/>
<feature type="compositionally biased region" description="Polar residues" evidence="1">
    <location>
        <begin position="332"/>
        <end position="349"/>
    </location>
</feature>
<feature type="transmembrane region" description="Helical" evidence="2">
    <location>
        <begin position="226"/>
        <end position="246"/>
    </location>
</feature>
<dbReference type="Proteomes" id="UP000219338">
    <property type="component" value="Unassembled WGS sequence"/>
</dbReference>
<feature type="transmembrane region" description="Helical" evidence="2">
    <location>
        <begin position="31"/>
        <end position="51"/>
    </location>
</feature>
<evidence type="ECO:0000313" key="3">
    <source>
        <dbReference type="EMBL" id="SJL12938.1"/>
    </source>
</evidence>
<keyword evidence="2" id="KW-0472">Membrane</keyword>
<keyword evidence="2" id="KW-0812">Transmembrane</keyword>
<dbReference type="OMA" id="YWVMAIT"/>
<evidence type="ECO:0000256" key="1">
    <source>
        <dbReference type="SAM" id="MobiDB-lite"/>
    </source>
</evidence>
<feature type="transmembrane region" description="Helical" evidence="2">
    <location>
        <begin position="252"/>
        <end position="272"/>
    </location>
</feature>
<reference evidence="4" key="1">
    <citation type="journal article" date="2017" name="Nat. Ecol. Evol.">
        <title>Genome expansion and lineage-specific genetic innovations in the forest pathogenic fungi Armillaria.</title>
        <authorList>
            <person name="Sipos G."/>
            <person name="Prasanna A.N."/>
            <person name="Walter M.C."/>
            <person name="O'Connor E."/>
            <person name="Balint B."/>
            <person name="Krizsan K."/>
            <person name="Kiss B."/>
            <person name="Hess J."/>
            <person name="Varga T."/>
            <person name="Slot J."/>
            <person name="Riley R."/>
            <person name="Boka B."/>
            <person name="Rigling D."/>
            <person name="Barry K."/>
            <person name="Lee J."/>
            <person name="Mihaltcheva S."/>
            <person name="LaButti K."/>
            <person name="Lipzen A."/>
            <person name="Waldron R."/>
            <person name="Moloney N.M."/>
            <person name="Sperisen C."/>
            <person name="Kredics L."/>
            <person name="Vagvoelgyi C."/>
            <person name="Patrignani A."/>
            <person name="Fitzpatrick D."/>
            <person name="Nagy I."/>
            <person name="Doyle S."/>
            <person name="Anderson J.B."/>
            <person name="Grigoriev I.V."/>
            <person name="Gueldener U."/>
            <person name="Muensterkoetter M."/>
            <person name="Nagy L.G."/>
        </authorList>
    </citation>
    <scope>NUCLEOTIDE SEQUENCE [LARGE SCALE GENOMIC DNA]</scope>
    <source>
        <strain evidence="4">C18/9</strain>
    </source>
</reference>
<dbReference type="AlphaFoldDB" id="A0A284RVZ1"/>
<feature type="transmembrane region" description="Helical" evidence="2">
    <location>
        <begin position="141"/>
        <end position="160"/>
    </location>
</feature>
<dbReference type="EMBL" id="FUEG01000018">
    <property type="protein sequence ID" value="SJL12938.1"/>
    <property type="molecule type" value="Genomic_DNA"/>
</dbReference>
<feature type="compositionally biased region" description="Low complexity" evidence="1">
    <location>
        <begin position="300"/>
        <end position="314"/>
    </location>
</feature>
<protein>
    <recommendedName>
        <fullName evidence="5">Integral membrane protein</fullName>
    </recommendedName>
</protein>